<name>A0A7K8R898_9PASS</name>
<dbReference type="GO" id="GO:1905786">
    <property type="term" value="P:positive regulation of anaphase-promoting complex-dependent catabolic process"/>
    <property type="evidence" value="ECO:0007669"/>
    <property type="project" value="TreeGrafter"/>
</dbReference>
<protein>
    <submittedName>
        <fullName evidence="7">CDC20 protein</fullName>
    </submittedName>
</protein>
<evidence type="ECO:0000256" key="2">
    <source>
        <dbReference type="ARBA" id="ARBA00022574"/>
    </source>
</evidence>
<feature type="repeat" description="WD" evidence="4">
    <location>
        <begin position="165"/>
        <end position="199"/>
    </location>
</feature>
<comment type="caution">
    <text evidence="7">The sequence shown here is derived from an EMBL/GenBank/DDBJ whole genome shotgun (WGS) entry which is preliminary data.</text>
</comment>
<dbReference type="InterPro" id="IPR001680">
    <property type="entry name" value="WD40_rpt"/>
</dbReference>
<organism evidence="7 8">
    <name type="scientific">Smithornis capensis</name>
    <dbReference type="NCBI Taxonomy" id="363769"/>
    <lineage>
        <taxon>Eukaryota</taxon>
        <taxon>Metazoa</taxon>
        <taxon>Chordata</taxon>
        <taxon>Craniata</taxon>
        <taxon>Vertebrata</taxon>
        <taxon>Euteleostomi</taxon>
        <taxon>Archelosauria</taxon>
        <taxon>Archosauria</taxon>
        <taxon>Dinosauria</taxon>
        <taxon>Saurischia</taxon>
        <taxon>Theropoda</taxon>
        <taxon>Coelurosauria</taxon>
        <taxon>Aves</taxon>
        <taxon>Neognathae</taxon>
        <taxon>Neoaves</taxon>
        <taxon>Telluraves</taxon>
        <taxon>Australaves</taxon>
        <taxon>Passeriformes</taxon>
        <taxon>Eurylaimidae</taxon>
        <taxon>Smithornis</taxon>
    </lineage>
</organism>
<dbReference type="AlphaFoldDB" id="A0A7K8R898"/>
<dbReference type="InterPro" id="IPR033010">
    <property type="entry name" value="Cdc20/Fizzy"/>
</dbReference>
<dbReference type="GO" id="GO:1990757">
    <property type="term" value="F:ubiquitin ligase activator activity"/>
    <property type="evidence" value="ECO:0007669"/>
    <property type="project" value="TreeGrafter"/>
</dbReference>
<proteinExistence type="inferred from homology"/>
<keyword evidence="3" id="KW-0677">Repeat</keyword>
<evidence type="ECO:0000259" key="6">
    <source>
        <dbReference type="Pfam" id="PF24807"/>
    </source>
</evidence>
<dbReference type="InterPro" id="IPR056150">
    <property type="entry name" value="WD40_CDC20-Fz"/>
</dbReference>
<dbReference type="PROSITE" id="PS50294">
    <property type="entry name" value="WD_REPEATS_REGION"/>
    <property type="match status" value="1"/>
</dbReference>
<dbReference type="GO" id="GO:0010997">
    <property type="term" value="F:anaphase-promoting complex binding"/>
    <property type="evidence" value="ECO:0007669"/>
    <property type="project" value="InterPro"/>
</dbReference>
<dbReference type="GO" id="GO:0031145">
    <property type="term" value="P:anaphase-promoting complex-dependent catabolic process"/>
    <property type="evidence" value="ECO:0007669"/>
    <property type="project" value="TreeGrafter"/>
</dbReference>
<evidence type="ECO:0000256" key="3">
    <source>
        <dbReference type="ARBA" id="ARBA00022737"/>
    </source>
</evidence>
<dbReference type="PROSITE" id="PS50082">
    <property type="entry name" value="WD_REPEATS_2"/>
    <property type="match status" value="2"/>
</dbReference>
<evidence type="ECO:0000256" key="1">
    <source>
        <dbReference type="ARBA" id="ARBA00006445"/>
    </source>
</evidence>
<evidence type="ECO:0000256" key="4">
    <source>
        <dbReference type="PROSITE-ProRule" id="PRU00221"/>
    </source>
</evidence>
<dbReference type="GO" id="GO:0005680">
    <property type="term" value="C:anaphase-promoting complex"/>
    <property type="evidence" value="ECO:0007669"/>
    <property type="project" value="TreeGrafter"/>
</dbReference>
<feature type="repeat" description="WD" evidence="4">
    <location>
        <begin position="241"/>
        <end position="272"/>
    </location>
</feature>
<evidence type="ECO:0000256" key="5">
    <source>
        <dbReference type="SAM" id="MobiDB-lite"/>
    </source>
</evidence>
<feature type="domain" description="CDC20/Fizzy WD40" evidence="6">
    <location>
        <begin position="123"/>
        <end position="378"/>
    </location>
</feature>
<dbReference type="Gene3D" id="2.130.10.10">
    <property type="entry name" value="YVTN repeat-like/Quinoprotein amine dehydrogenase"/>
    <property type="match status" value="1"/>
</dbReference>
<dbReference type="EMBL" id="VWYW01002798">
    <property type="protein sequence ID" value="NXF14095.1"/>
    <property type="molecule type" value="Genomic_DNA"/>
</dbReference>
<dbReference type="InterPro" id="IPR036322">
    <property type="entry name" value="WD40_repeat_dom_sf"/>
</dbReference>
<dbReference type="SUPFAM" id="SSF50978">
    <property type="entry name" value="WD40 repeat-like"/>
    <property type="match status" value="1"/>
</dbReference>
<dbReference type="PANTHER" id="PTHR19918">
    <property type="entry name" value="CELL DIVISION CYCLE 20 CDC20 FIZZY -RELATED"/>
    <property type="match status" value="1"/>
</dbReference>
<sequence>GEGGSKMQRSRRTAGPDRYVPSRDALRMEVAKFLLTKEKDPAEVSPSKKERQKAWAVRLNGFDVEEAKILGLSGKAQTTAAGEGQALGELPQLRAPGRGTAAQRLRTWRHQLASGSCCAHWDLNLLDWSPQNLLALALDTTVYVWHHISGDIINLMETECITDYVSSVSWGNGGNCLAVGMSNGEVQLWDIQHQKRLRTLTSQVSRVGCLSWNSYVLSSGARSGHIQHHDVRVAQHHVATLAGHTQEVCGLKWSPNGRFLASGGADQLVNIWPSSQGGGGGFAPVQTFRQHQAAVKAVAWCPWQPSVLATGGGASDKRIRLWNVCSGTCFGNVDARSQVSSILWSTNYEELISGHGSGANRLVIWKYSTMSKVTELQG</sequence>
<dbReference type="Pfam" id="PF24807">
    <property type="entry name" value="WD40_CDC20-Fz"/>
    <property type="match status" value="1"/>
</dbReference>
<keyword evidence="8" id="KW-1185">Reference proteome</keyword>
<evidence type="ECO:0000313" key="8">
    <source>
        <dbReference type="Proteomes" id="UP000567624"/>
    </source>
</evidence>
<reference evidence="7 8" key="1">
    <citation type="submission" date="2019-09" db="EMBL/GenBank/DDBJ databases">
        <title>Bird 10,000 Genomes (B10K) Project - Family phase.</title>
        <authorList>
            <person name="Zhang G."/>
        </authorList>
    </citation>
    <scope>NUCLEOTIDE SEQUENCE [LARGE SCALE GENOMIC DNA]</scope>
    <source>
        <strain evidence="7">B10K-CU-031-20</strain>
    </source>
</reference>
<gene>
    <name evidence="7" type="primary">Cdc20_1</name>
    <name evidence="7" type="ORF">SMICAP_R08738</name>
</gene>
<dbReference type="PANTHER" id="PTHR19918:SF3">
    <property type="entry name" value="CELL DIVISION CYCLE PROTEIN 20 HOMOLOG"/>
    <property type="match status" value="1"/>
</dbReference>
<dbReference type="Proteomes" id="UP000567624">
    <property type="component" value="Unassembled WGS sequence"/>
</dbReference>
<keyword evidence="2 4" id="KW-0853">WD repeat</keyword>
<evidence type="ECO:0000313" key="7">
    <source>
        <dbReference type="EMBL" id="NXF14095.1"/>
    </source>
</evidence>
<accession>A0A7K8R898</accession>
<feature type="non-terminal residue" evidence="7">
    <location>
        <position position="378"/>
    </location>
</feature>
<feature type="region of interest" description="Disordered" evidence="5">
    <location>
        <begin position="1"/>
        <end position="22"/>
    </location>
</feature>
<comment type="similarity">
    <text evidence="1">Belongs to the WD repeat CDC20/Fizzy family.</text>
</comment>
<dbReference type="SMART" id="SM00320">
    <property type="entry name" value="WD40"/>
    <property type="match status" value="6"/>
</dbReference>
<dbReference type="InterPro" id="IPR015943">
    <property type="entry name" value="WD40/YVTN_repeat-like_dom_sf"/>
</dbReference>
<feature type="non-terminal residue" evidence="7">
    <location>
        <position position="1"/>
    </location>
</feature>